<dbReference type="InterPro" id="IPR058647">
    <property type="entry name" value="BSH_CzcB-like"/>
</dbReference>
<evidence type="ECO:0000259" key="5">
    <source>
        <dbReference type="Pfam" id="PF25967"/>
    </source>
</evidence>
<feature type="domain" description="Multidrug resistance protein MdtA-like C-terminal permuted SH3" evidence="5">
    <location>
        <begin position="268"/>
        <end position="325"/>
    </location>
</feature>
<keyword evidence="9" id="KW-1185">Reference proteome</keyword>
<dbReference type="Gene3D" id="1.10.287.470">
    <property type="entry name" value="Helix hairpin bin"/>
    <property type="match status" value="1"/>
</dbReference>
<dbReference type="InterPro" id="IPR006143">
    <property type="entry name" value="RND_pump_MFP"/>
</dbReference>
<accession>A0ABN1JIF9</accession>
<reference evidence="8 9" key="1">
    <citation type="journal article" date="2019" name="Int. J. Syst. Evol. Microbiol.">
        <title>The Global Catalogue of Microorganisms (GCM) 10K type strain sequencing project: providing services to taxonomists for standard genome sequencing and annotation.</title>
        <authorList>
            <consortium name="The Broad Institute Genomics Platform"/>
            <consortium name="The Broad Institute Genome Sequencing Center for Infectious Disease"/>
            <person name="Wu L."/>
            <person name="Ma J."/>
        </authorList>
    </citation>
    <scope>NUCLEOTIDE SEQUENCE [LARGE SCALE GENOMIC DNA]</scope>
    <source>
        <strain evidence="8 9">JCM 1407</strain>
    </source>
</reference>
<keyword evidence="3" id="KW-0175">Coiled coil</keyword>
<protein>
    <submittedName>
        <fullName evidence="8">Efflux RND transporter periplasmic adaptor subunit</fullName>
    </submittedName>
</protein>
<evidence type="ECO:0000256" key="3">
    <source>
        <dbReference type="ARBA" id="ARBA00023054"/>
    </source>
</evidence>
<proteinExistence type="inferred from homology"/>
<dbReference type="NCBIfam" id="TIGR01730">
    <property type="entry name" value="RND_mfp"/>
    <property type="match status" value="1"/>
</dbReference>
<comment type="similarity">
    <text evidence="2">Belongs to the membrane fusion protein (MFP) (TC 8.A.1) family.</text>
</comment>
<evidence type="ECO:0000259" key="6">
    <source>
        <dbReference type="Pfam" id="PF25973"/>
    </source>
</evidence>
<dbReference type="Pfam" id="PF25973">
    <property type="entry name" value="BSH_CzcB"/>
    <property type="match status" value="1"/>
</dbReference>
<dbReference type="InterPro" id="IPR058627">
    <property type="entry name" value="MdtA-like_C"/>
</dbReference>
<gene>
    <name evidence="8" type="ORF">GCM10008906_20530</name>
</gene>
<sequence length="364" mass="40037">MRKHFKKLIALGVVVLVIISSIFILNYSKGKNEKENIKNINVTAEKQNIVSKVQANGVIFSANTKEIVANNNGEIKDLKLNEGDTVKKGQAICSVYSEQIIQQVDNASLNLERQRLEEESSKSNTSEELQNLLIEDAEKKLQYAQSDKANMLVTSPINGLIVQKQKESGDKIQSEQTILEVSDISALKAKVSVDELDIAKIKKGQKVKINSSSIQNKSYEGEVESISPKGVTENNVTTYDVVIKLNDIKDLKLGMTINSEIIVESKNNVLSVPSEAIVEKDGKKYVTVEDENSPKGKVKEVKCGIENEESVEILEGIKEGENIIVHLPNAKQNSDKDMKNIMGKGKQNPMPSGGGPSNSGRMKK</sequence>
<dbReference type="Pfam" id="PF25967">
    <property type="entry name" value="RND-MFP_C"/>
    <property type="match status" value="1"/>
</dbReference>
<dbReference type="SUPFAM" id="SSF111369">
    <property type="entry name" value="HlyD-like secretion proteins"/>
    <property type="match status" value="1"/>
</dbReference>
<feature type="domain" description="CzcB-like barrel-sandwich hybrid" evidence="6">
    <location>
        <begin position="64"/>
        <end position="183"/>
    </location>
</feature>
<evidence type="ECO:0000313" key="8">
    <source>
        <dbReference type="EMBL" id="GAA0740492.1"/>
    </source>
</evidence>
<feature type="region of interest" description="Disordered" evidence="4">
    <location>
        <begin position="328"/>
        <end position="364"/>
    </location>
</feature>
<evidence type="ECO:0000256" key="2">
    <source>
        <dbReference type="ARBA" id="ARBA00009477"/>
    </source>
</evidence>
<evidence type="ECO:0000256" key="1">
    <source>
        <dbReference type="ARBA" id="ARBA00004196"/>
    </source>
</evidence>
<dbReference type="RefSeq" id="WP_343761392.1">
    <property type="nucleotide sequence ID" value="NZ_BAAACG010000009.1"/>
</dbReference>
<evidence type="ECO:0000313" key="9">
    <source>
        <dbReference type="Proteomes" id="UP001501510"/>
    </source>
</evidence>
<dbReference type="EMBL" id="BAAACG010000009">
    <property type="protein sequence ID" value="GAA0740492.1"/>
    <property type="molecule type" value="Genomic_DNA"/>
</dbReference>
<evidence type="ECO:0000259" key="7">
    <source>
        <dbReference type="Pfam" id="PF25990"/>
    </source>
</evidence>
<dbReference type="PANTHER" id="PTHR32347">
    <property type="entry name" value="EFFLUX SYSTEM COMPONENT YKNX-RELATED"/>
    <property type="match status" value="1"/>
</dbReference>
<name>A0ABN1JIF9_9CLOT</name>
<dbReference type="Proteomes" id="UP001501510">
    <property type="component" value="Unassembled WGS sequence"/>
</dbReference>
<dbReference type="InterPro" id="IPR050465">
    <property type="entry name" value="UPF0194_transport"/>
</dbReference>
<comment type="subcellular location">
    <subcellularLocation>
        <location evidence="1">Cell envelope</location>
    </subcellularLocation>
</comment>
<dbReference type="Gene3D" id="2.40.420.20">
    <property type="match status" value="1"/>
</dbReference>
<dbReference type="InterPro" id="IPR058636">
    <property type="entry name" value="Beta-barrel_YknX"/>
</dbReference>
<comment type="caution">
    <text evidence="8">The sequence shown here is derived from an EMBL/GenBank/DDBJ whole genome shotgun (WGS) entry which is preliminary data.</text>
</comment>
<dbReference type="Gene3D" id="2.40.30.170">
    <property type="match status" value="1"/>
</dbReference>
<dbReference type="Pfam" id="PF25990">
    <property type="entry name" value="Beta-barrel_YknX"/>
    <property type="match status" value="1"/>
</dbReference>
<dbReference type="PANTHER" id="PTHR32347:SF14">
    <property type="entry name" value="EFFLUX SYSTEM COMPONENT YKNX-RELATED"/>
    <property type="match status" value="1"/>
</dbReference>
<dbReference type="Gene3D" id="2.40.50.100">
    <property type="match status" value="1"/>
</dbReference>
<organism evidence="8 9">
    <name type="scientific">Clostridium oceanicum</name>
    <dbReference type="NCBI Taxonomy" id="1543"/>
    <lineage>
        <taxon>Bacteria</taxon>
        <taxon>Bacillati</taxon>
        <taxon>Bacillota</taxon>
        <taxon>Clostridia</taxon>
        <taxon>Eubacteriales</taxon>
        <taxon>Clostridiaceae</taxon>
        <taxon>Clostridium</taxon>
    </lineage>
</organism>
<feature type="domain" description="YknX-like beta-barrel" evidence="7">
    <location>
        <begin position="188"/>
        <end position="261"/>
    </location>
</feature>
<evidence type="ECO:0000256" key="4">
    <source>
        <dbReference type="SAM" id="MobiDB-lite"/>
    </source>
</evidence>